<comment type="caution">
    <text evidence="1">The sequence shown here is derived from an EMBL/GenBank/DDBJ whole genome shotgun (WGS) entry which is preliminary data.</text>
</comment>
<dbReference type="RefSeq" id="WP_112342627.1">
    <property type="nucleotide sequence ID" value="NZ_QMKK01000037.1"/>
</dbReference>
<reference evidence="1 2" key="1">
    <citation type="submission" date="2018-06" db="EMBL/GenBank/DDBJ databases">
        <title>Whole Genome Sequence of an efficient microsymbiont, Rhizobium tropici.</title>
        <authorList>
            <person name="Srinivasan R."/>
            <person name="Singh H.V."/>
            <person name="Srivastava R."/>
            <person name="Kumari B."/>
            <person name="Radhakrishna A."/>
        </authorList>
    </citation>
    <scope>NUCLEOTIDE SEQUENCE [LARGE SCALE GENOMIC DNA]</scope>
    <source>
        <strain evidence="1 2">IGFRI Rhizo-19</strain>
    </source>
</reference>
<evidence type="ECO:0000313" key="1">
    <source>
        <dbReference type="EMBL" id="RAX40744.1"/>
    </source>
</evidence>
<organism evidence="1 2">
    <name type="scientific">Rhizobium tropici</name>
    <dbReference type="NCBI Taxonomy" id="398"/>
    <lineage>
        <taxon>Bacteria</taxon>
        <taxon>Pseudomonadati</taxon>
        <taxon>Pseudomonadota</taxon>
        <taxon>Alphaproteobacteria</taxon>
        <taxon>Hyphomicrobiales</taxon>
        <taxon>Rhizobiaceae</taxon>
        <taxon>Rhizobium/Agrobacterium group</taxon>
        <taxon>Rhizobium</taxon>
    </lineage>
</organism>
<proteinExistence type="predicted"/>
<dbReference type="OrthoDB" id="8456347at2"/>
<dbReference type="Proteomes" id="UP000251205">
    <property type="component" value="Unassembled WGS sequence"/>
</dbReference>
<dbReference type="EMBL" id="QMKK01000037">
    <property type="protein sequence ID" value="RAX40744.1"/>
    <property type="molecule type" value="Genomic_DNA"/>
</dbReference>
<evidence type="ECO:0000313" key="2">
    <source>
        <dbReference type="Proteomes" id="UP000251205"/>
    </source>
</evidence>
<accession>A0A329YF38</accession>
<dbReference type="AlphaFoldDB" id="A0A329YF38"/>
<protein>
    <submittedName>
        <fullName evidence="1">Uncharacterized protein</fullName>
    </submittedName>
</protein>
<name>A0A329YF38_RHITR</name>
<gene>
    <name evidence="1" type="ORF">DQ393_15335</name>
</gene>
<sequence>MLNRTTIYRNNGDTAEVSFCDAREAVQNHPAEWSFEPFSPAQMAAAHAKQDERKGQGSGA</sequence>